<sequence length="81" mass="9030">MVGVPDGYLREVLLCFLAIETRGFPHCLMTCCERCGTIDRISQHGYMFTVTCVIEGAKPQVPRGQGMPVGRACHTWILRTT</sequence>
<evidence type="ECO:0000313" key="1">
    <source>
        <dbReference type="EMBL" id="KAF2629681.1"/>
    </source>
</evidence>
<proteinExistence type="predicted"/>
<evidence type="ECO:0000313" key="2">
    <source>
        <dbReference type="Proteomes" id="UP000799754"/>
    </source>
</evidence>
<gene>
    <name evidence="1" type="ORF">BU25DRAFT_271954</name>
</gene>
<organism evidence="1 2">
    <name type="scientific">Macroventuria anomochaeta</name>
    <dbReference type="NCBI Taxonomy" id="301207"/>
    <lineage>
        <taxon>Eukaryota</taxon>
        <taxon>Fungi</taxon>
        <taxon>Dikarya</taxon>
        <taxon>Ascomycota</taxon>
        <taxon>Pezizomycotina</taxon>
        <taxon>Dothideomycetes</taxon>
        <taxon>Pleosporomycetidae</taxon>
        <taxon>Pleosporales</taxon>
        <taxon>Pleosporineae</taxon>
        <taxon>Didymellaceae</taxon>
        <taxon>Macroventuria</taxon>
    </lineage>
</organism>
<dbReference type="EMBL" id="MU006709">
    <property type="protein sequence ID" value="KAF2629681.1"/>
    <property type="molecule type" value="Genomic_DNA"/>
</dbReference>
<keyword evidence="2" id="KW-1185">Reference proteome</keyword>
<protein>
    <submittedName>
        <fullName evidence="1">Uncharacterized protein</fullName>
    </submittedName>
</protein>
<reference evidence="1" key="1">
    <citation type="journal article" date="2020" name="Stud. Mycol.">
        <title>101 Dothideomycetes genomes: a test case for predicting lifestyles and emergence of pathogens.</title>
        <authorList>
            <person name="Haridas S."/>
            <person name="Albert R."/>
            <person name="Binder M."/>
            <person name="Bloem J."/>
            <person name="Labutti K."/>
            <person name="Salamov A."/>
            <person name="Andreopoulos B."/>
            <person name="Baker S."/>
            <person name="Barry K."/>
            <person name="Bills G."/>
            <person name="Bluhm B."/>
            <person name="Cannon C."/>
            <person name="Castanera R."/>
            <person name="Culley D."/>
            <person name="Daum C."/>
            <person name="Ezra D."/>
            <person name="Gonzalez J."/>
            <person name="Henrissat B."/>
            <person name="Kuo A."/>
            <person name="Liang C."/>
            <person name="Lipzen A."/>
            <person name="Lutzoni F."/>
            <person name="Magnuson J."/>
            <person name="Mondo S."/>
            <person name="Nolan M."/>
            <person name="Ohm R."/>
            <person name="Pangilinan J."/>
            <person name="Park H.-J."/>
            <person name="Ramirez L."/>
            <person name="Alfaro M."/>
            <person name="Sun H."/>
            <person name="Tritt A."/>
            <person name="Yoshinaga Y."/>
            <person name="Zwiers L.-H."/>
            <person name="Turgeon B."/>
            <person name="Goodwin S."/>
            <person name="Spatafora J."/>
            <person name="Crous P."/>
            <person name="Grigoriev I."/>
        </authorList>
    </citation>
    <scope>NUCLEOTIDE SEQUENCE</scope>
    <source>
        <strain evidence="1">CBS 525.71</strain>
    </source>
</reference>
<accession>A0ACB6S6F7</accession>
<dbReference type="Proteomes" id="UP000799754">
    <property type="component" value="Unassembled WGS sequence"/>
</dbReference>
<name>A0ACB6S6F7_9PLEO</name>
<comment type="caution">
    <text evidence="1">The sequence shown here is derived from an EMBL/GenBank/DDBJ whole genome shotgun (WGS) entry which is preliminary data.</text>
</comment>